<reference evidence="15" key="1">
    <citation type="submission" date="2016-01" db="EMBL/GenBank/DDBJ databases">
        <title>Reference transcriptome for the parasite Schistocephalus solidus: insights into the molecular evolution of parasitism.</title>
        <authorList>
            <person name="Hebert F.O."/>
            <person name="Grambauer S."/>
            <person name="Barber I."/>
            <person name="Landry C.R."/>
            <person name="Aubin-Horth N."/>
        </authorList>
    </citation>
    <scope>NUCLEOTIDE SEQUENCE</scope>
</reference>
<dbReference type="InterPro" id="IPR050140">
    <property type="entry name" value="SRY-related_HMG-box_TF-like"/>
</dbReference>
<dbReference type="GO" id="GO:0007548">
    <property type="term" value="P:sex differentiation"/>
    <property type="evidence" value="ECO:0007669"/>
    <property type="project" value="UniProtKB-KW"/>
</dbReference>
<evidence type="ECO:0000256" key="2">
    <source>
        <dbReference type="ARBA" id="ARBA00005998"/>
    </source>
</evidence>
<evidence type="ECO:0000259" key="14">
    <source>
        <dbReference type="PROSITE" id="PS50118"/>
    </source>
</evidence>
<comment type="subcellular location">
    <subcellularLocation>
        <location evidence="1">Nucleus speckle</location>
    </subcellularLocation>
</comment>
<dbReference type="PANTHER" id="PTHR10270">
    <property type="entry name" value="SOX TRANSCRIPTION FACTOR"/>
    <property type="match status" value="1"/>
</dbReference>
<dbReference type="PROSITE" id="PS50118">
    <property type="entry name" value="HMG_BOX_2"/>
    <property type="match status" value="1"/>
</dbReference>
<feature type="compositionally biased region" description="Pro residues" evidence="13">
    <location>
        <begin position="242"/>
        <end position="254"/>
    </location>
</feature>
<dbReference type="AlphaFoldDB" id="A0A0X3PLA1"/>
<evidence type="ECO:0000256" key="4">
    <source>
        <dbReference type="ARBA" id="ARBA00022782"/>
    </source>
</evidence>
<keyword evidence="6" id="KW-0726">Sexual differentiation</keyword>
<dbReference type="SUPFAM" id="SSF47095">
    <property type="entry name" value="HMG-box"/>
    <property type="match status" value="1"/>
</dbReference>
<sequence>MTLTSVSLASETKNQTVTPALYAVSDSVSPALPTLPRIFTPSDHRPLLRNSRNQSPTLDPVDVSFAVQRPRLDATAGDQTVSEGGLFTEGLTGFSACPRCEEVRAKGLNEWMDHLGECHPVPSRWPSSKVDLLVAGQDLHHPYTTVVDSHKKRRLNATPRPLNSFMIFAQYVRRLTLYAFPDAPNVHISRRMGVLWRTLAPIDREAFSEEARRLQNLHSLEFPDYKYKPRKRNRAGSREPPAEPSGPPPPPAPADPHNGIDSPLYSIPSFLPCKLANRKSISLNEMASRLDASSPLMVQLPDQQTRAEPPSSLEVDTSSSTSLSHCCSDGRSINWAGSVHQAVLEGEEEEEIEGWTLDPRTLCCPPEAWTNAVTANASENREKWPQEPHLSYTPFSTLSPTLYKCQLSPVDCSLTSLCHHLKPEDNQVSPAESRFPLSAPKSPSVELALPCCRDATGETTWSLPIRGTPSPTDPPCVGQLYAANLGAQRQQDEREAAGTEVMRNLMASGLIESGIDPLHPDGLLDLLNYTKFQQMASCLQSSTTTTTTQEADSRTEVAPATTDSGEAPETTSLPSSPPTRQTALPSIESWVRNANFSP</sequence>
<evidence type="ECO:0000256" key="9">
    <source>
        <dbReference type="ARBA" id="ARBA00023163"/>
    </source>
</evidence>
<comment type="function">
    <text evidence="11">Transcriptional regulator that controls a genetic switch in male development. It is necessary and sufficient for initiating male sex determination by directing the development of supporting cell precursors (pre-Sertoli cells) as Sertoli rather than granulosa cells. Involved in different aspects of gene regulation including promoter activation or repression. Binds to the DNA consensus sequence 5'-[AT]AACAA[AT]-3'. SRY HMG box recognizes DNA by partial intercalation in the minor groove and promotes DNA bending. Also involved in pre-mRNA splicing. In male adult brain involved in the maintenance of motor functions of dopaminergic neurons.</text>
</comment>
<organism evidence="15">
    <name type="scientific">Schistocephalus solidus</name>
    <name type="common">Tapeworm</name>
    <dbReference type="NCBI Taxonomy" id="70667"/>
    <lineage>
        <taxon>Eukaryota</taxon>
        <taxon>Metazoa</taxon>
        <taxon>Spiralia</taxon>
        <taxon>Lophotrochozoa</taxon>
        <taxon>Platyhelminthes</taxon>
        <taxon>Cestoda</taxon>
        <taxon>Eucestoda</taxon>
        <taxon>Diphyllobothriidea</taxon>
        <taxon>Diphyllobothriidae</taxon>
        <taxon>Schistocephalus</taxon>
    </lineage>
</organism>
<keyword evidence="12" id="KW-0539">Nucleus</keyword>
<keyword evidence="4" id="KW-0221">Differentiation</keyword>
<evidence type="ECO:0000256" key="3">
    <source>
        <dbReference type="ARBA" id="ARBA00019052"/>
    </source>
</evidence>
<evidence type="ECO:0000256" key="10">
    <source>
        <dbReference type="ARBA" id="ARBA00032498"/>
    </source>
</evidence>
<evidence type="ECO:0000256" key="12">
    <source>
        <dbReference type="PROSITE-ProRule" id="PRU00267"/>
    </source>
</evidence>
<evidence type="ECO:0000256" key="1">
    <source>
        <dbReference type="ARBA" id="ARBA00004324"/>
    </source>
</evidence>
<evidence type="ECO:0000256" key="7">
    <source>
        <dbReference type="ARBA" id="ARBA00023125"/>
    </source>
</evidence>
<comment type="similarity">
    <text evidence="2">Belongs to the SRY family.</text>
</comment>
<feature type="domain" description="HMG box" evidence="14">
    <location>
        <begin position="158"/>
        <end position="226"/>
    </location>
</feature>
<keyword evidence="8" id="KW-0010">Activator</keyword>
<evidence type="ECO:0000256" key="5">
    <source>
        <dbReference type="ARBA" id="ARBA00022860"/>
    </source>
</evidence>
<dbReference type="PANTHER" id="PTHR10270:SF161">
    <property type="entry name" value="SEX-DETERMINING REGION Y PROTEIN"/>
    <property type="match status" value="1"/>
</dbReference>
<accession>A0A0X3PLA1</accession>
<name>A0A0X3PLA1_SCHSO</name>
<keyword evidence="7 12" id="KW-0238">DNA-binding</keyword>
<feature type="compositionally biased region" description="Low complexity" evidence="13">
    <location>
        <begin position="311"/>
        <end position="321"/>
    </location>
</feature>
<protein>
    <recommendedName>
        <fullName evidence="3">Sex-determining region Y protein</fullName>
    </recommendedName>
    <alternativeName>
        <fullName evidence="10">Testis-determining factor</fullName>
    </alternativeName>
</protein>
<keyword evidence="9" id="KW-0804">Transcription</keyword>
<dbReference type="GO" id="GO:0030154">
    <property type="term" value="P:cell differentiation"/>
    <property type="evidence" value="ECO:0007669"/>
    <property type="project" value="UniProtKB-KW"/>
</dbReference>
<feature type="region of interest" description="Disordered" evidence="13">
    <location>
        <begin position="33"/>
        <end position="59"/>
    </location>
</feature>
<dbReference type="SMART" id="SM00398">
    <property type="entry name" value="HMG"/>
    <property type="match status" value="1"/>
</dbReference>
<dbReference type="GO" id="GO:0005516">
    <property type="term" value="F:calmodulin binding"/>
    <property type="evidence" value="ECO:0007669"/>
    <property type="project" value="UniProtKB-KW"/>
</dbReference>
<evidence type="ECO:0000256" key="13">
    <source>
        <dbReference type="SAM" id="MobiDB-lite"/>
    </source>
</evidence>
<dbReference type="Pfam" id="PF00505">
    <property type="entry name" value="HMG_box"/>
    <property type="match status" value="1"/>
</dbReference>
<dbReference type="GO" id="GO:0001228">
    <property type="term" value="F:DNA-binding transcription activator activity, RNA polymerase II-specific"/>
    <property type="evidence" value="ECO:0007669"/>
    <property type="project" value="TreeGrafter"/>
</dbReference>
<proteinExistence type="inferred from homology"/>
<evidence type="ECO:0000256" key="8">
    <source>
        <dbReference type="ARBA" id="ARBA00023159"/>
    </source>
</evidence>
<feature type="region of interest" description="Disordered" evidence="13">
    <location>
        <begin position="302"/>
        <end position="321"/>
    </location>
</feature>
<evidence type="ECO:0000313" key="15">
    <source>
        <dbReference type="EMBL" id="JAP52504.1"/>
    </source>
</evidence>
<dbReference type="InterPro" id="IPR009071">
    <property type="entry name" value="HMG_box_dom"/>
</dbReference>
<dbReference type="InterPro" id="IPR036910">
    <property type="entry name" value="HMG_box_dom_sf"/>
</dbReference>
<dbReference type="EMBL" id="GEEE01010721">
    <property type="protein sequence ID" value="JAP52504.1"/>
    <property type="molecule type" value="Transcribed_RNA"/>
</dbReference>
<feature type="region of interest" description="Disordered" evidence="13">
    <location>
        <begin position="542"/>
        <end position="598"/>
    </location>
</feature>
<gene>
    <name evidence="15" type="primary">SX19B</name>
    <name evidence="15" type="ORF">TR137062</name>
</gene>
<dbReference type="Gene3D" id="1.10.30.10">
    <property type="entry name" value="High mobility group box domain"/>
    <property type="match status" value="1"/>
</dbReference>
<evidence type="ECO:0000256" key="6">
    <source>
        <dbReference type="ARBA" id="ARBA00022928"/>
    </source>
</evidence>
<dbReference type="GO" id="GO:0000978">
    <property type="term" value="F:RNA polymerase II cis-regulatory region sequence-specific DNA binding"/>
    <property type="evidence" value="ECO:0007669"/>
    <property type="project" value="TreeGrafter"/>
</dbReference>
<evidence type="ECO:0000256" key="11">
    <source>
        <dbReference type="ARBA" id="ARBA00045821"/>
    </source>
</evidence>
<keyword evidence="5" id="KW-0112">Calmodulin-binding</keyword>
<dbReference type="GO" id="GO:0016607">
    <property type="term" value="C:nuclear speck"/>
    <property type="evidence" value="ECO:0007669"/>
    <property type="project" value="UniProtKB-SubCell"/>
</dbReference>
<feature type="region of interest" description="Disordered" evidence="13">
    <location>
        <begin position="225"/>
        <end position="261"/>
    </location>
</feature>
<feature type="DNA-binding region" description="HMG box" evidence="12">
    <location>
        <begin position="158"/>
        <end position="226"/>
    </location>
</feature>